<dbReference type="Gene3D" id="3.40.50.720">
    <property type="entry name" value="NAD(P)-binding Rossmann-like Domain"/>
    <property type="match status" value="1"/>
</dbReference>
<organism evidence="2 3">
    <name type="scientific">Isoptericola jiangsuensis</name>
    <dbReference type="NCBI Taxonomy" id="548579"/>
    <lineage>
        <taxon>Bacteria</taxon>
        <taxon>Bacillati</taxon>
        <taxon>Actinomycetota</taxon>
        <taxon>Actinomycetes</taxon>
        <taxon>Micrococcales</taxon>
        <taxon>Promicromonosporaceae</taxon>
        <taxon>Isoptericola</taxon>
    </lineage>
</organism>
<dbReference type="RefSeq" id="WP_245852023.1">
    <property type="nucleotide sequence ID" value="NZ_PDJJ01000001.1"/>
</dbReference>
<protein>
    <submittedName>
        <fullName evidence="2">Uncharacterized protein YbjT (DUF2867 family)</fullName>
    </submittedName>
</protein>
<gene>
    <name evidence="2" type="ORF">ATJ88_0086</name>
</gene>
<proteinExistence type="predicted"/>
<dbReference type="PANTHER" id="PTHR12126">
    <property type="entry name" value="NADH-UBIQUINONE OXIDOREDUCTASE 39 KDA SUBUNIT-RELATED"/>
    <property type="match status" value="1"/>
</dbReference>
<dbReference type="PANTHER" id="PTHR12126:SF11">
    <property type="entry name" value="NADH DEHYDROGENASE [UBIQUINONE] 1 ALPHA SUBCOMPLEX SUBUNIT 9, MITOCHONDRIAL"/>
    <property type="match status" value="1"/>
</dbReference>
<dbReference type="GO" id="GO:0044877">
    <property type="term" value="F:protein-containing complex binding"/>
    <property type="evidence" value="ECO:0007669"/>
    <property type="project" value="TreeGrafter"/>
</dbReference>
<feature type="domain" description="NAD(P)-binding" evidence="1">
    <location>
        <begin position="15"/>
        <end position="142"/>
    </location>
</feature>
<sequence length="266" mass="27760">MSENRAQGMRVAVAGATGTVGRHVVDVAREHGHEVVPLTRSTGVDLTTGSGLTERLAGVDAVVDVTNALVRSRQDAEAFFGGVTRTLLAAERAAGVGHHVALSIIGVDDVPWGYYQGKQLQERLVAASGQGWSVLRAAQLHEFAGQVLDAARLGPVSLVPRMLSQPVAGREVGEALVDLVERGPQGRVPDLAGPEVLLLHRASRRLVRARALRRLVVPVPMPGAAGRGMRDGSLTAQGDPGAAVGRTTFDAWLAALPGAGDGARVR</sequence>
<accession>A0A2A9EQR5</accession>
<evidence type="ECO:0000313" key="2">
    <source>
        <dbReference type="EMBL" id="PFG41447.1"/>
    </source>
</evidence>
<dbReference type="SUPFAM" id="SSF51735">
    <property type="entry name" value="NAD(P)-binding Rossmann-fold domains"/>
    <property type="match status" value="1"/>
</dbReference>
<dbReference type="Proteomes" id="UP000224130">
    <property type="component" value="Unassembled WGS sequence"/>
</dbReference>
<dbReference type="EMBL" id="PDJJ01000001">
    <property type="protein sequence ID" value="PFG41447.1"/>
    <property type="molecule type" value="Genomic_DNA"/>
</dbReference>
<evidence type="ECO:0000313" key="3">
    <source>
        <dbReference type="Proteomes" id="UP000224130"/>
    </source>
</evidence>
<dbReference type="AlphaFoldDB" id="A0A2A9EQR5"/>
<dbReference type="InterPro" id="IPR051207">
    <property type="entry name" value="ComplexI_NDUFA9_subunit"/>
</dbReference>
<dbReference type="InterPro" id="IPR036291">
    <property type="entry name" value="NAD(P)-bd_dom_sf"/>
</dbReference>
<evidence type="ECO:0000259" key="1">
    <source>
        <dbReference type="Pfam" id="PF13460"/>
    </source>
</evidence>
<dbReference type="Pfam" id="PF13460">
    <property type="entry name" value="NAD_binding_10"/>
    <property type="match status" value="1"/>
</dbReference>
<comment type="caution">
    <text evidence="2">The sequence shown here is derived from an EMBL/GenBank/DDBJ whole genome shotgun (WGS) entry which is preliminary data.</text>
</comment>
<dbReference type="InterPro" id="IPR016040">
    <property type="entry name" value="NAD(P)-bd_dom"/>
</dbReference>
<keyword evidence="3" id="KW-1185">Reference proteome</keyword>
<reference evidence="2 3" key="1">
    <citation type="submission" date="2017-10" db="EMBL/GenBank/DDBJ databases">
        <title>Sequencing the genomes of 1000 actinobacteria strains.</title>
        <authorList>
            <person name="Klenk H.-P."/>
        </authorList>
    </citation>
    <scope>NUCLEOTIDE SEQUENCE [LARGE SCALE GENOMIC DNA]</scope>
    <source>
        <strain evidence="2 3">DSM 21863</strain>
    </source>
</reference>
<name>A0A2A9EQR5_9MICO</name>